<keyword evidence="3" id="KW-1185">Reference proteome</keyword>
<evidence type="ECO:0000313" key="3">
    <source>
        <dbReference type="Proteomes" id="UP000186922"/>
    </source>
</evidence>
<dbReference type="GO" id="GO:0005509">
    <property type="term" value="F:calcium ion binding"/>
    <property type="evidence" value="ECO:0007669"/>
    <property type="project" value="InterPro"/>
</dbReference>
<dbReference type="EMBL" id="BDGG01000003">
    <property type="protein sequence ID" value="GAU96006.1"/>
    <property type="molecule type" value="Genomic_DNA"/>
</dbReference>
<protein>
    <recommendedName>
        <fullName evidence="1">EF-hand domain-containing protein</fullName>
    </recommendedName>
</protein>
<dbReference type="PROSITE" id="PS50222">
    <property type="entry name" value="EF_HAND_2"/>
    <property type="match status" value="1"/>
</dbReference>
<evidence type="ECO:0000259" key="1">
    <source>
        <dbReference type="PROSITE" id="PS50222"/>
    </source>
</evidence>
<sequence length="144" mass="16526">MAESVERRLSLIERVMSSISVTVEEVEDSMRRSVSPDQTWTPGKVVSDDLVVAAAKERLRKLYLVFEESDTDDEPGLNIDEFKVAMRRIGGEEMTDREIELTFMKVRSLLRTKNSGNWERAVLLLRLVRVIGLEKSGQIIRLRC</sequence>
<evidence type="ECO:0000313" key="2">
    <source>
        <dbReference type="EMBL" id="GAU96006.1"/>
    </source>
</evidence>
<reference evidence="2 3" key="1">
    <citation type="journal article" date="2016" name="Nat. Commun.">
        <title>Extremotolerant tardigrade genome and improved radiotolerance of human cultured cells by tardigrade-unique protein.</title>
        <authorList>
            <person name="Hashimoto T."/>
            <person name="Horikawa D.D."/>
            <person name="Saito Y."/>
            <person name="Kuwahara H."/>
            <person name="Kozuka-Hata H."/>
            <person name="Shin-I T."/>
            <person name="Minakuchi Y."/>
            <person name="Ohishi K."/>
            <person name="Motoyama A."/>
            <person name="Aizu T."/>
            <person name="Enomoto A."/>
            <person name="Kondo K."/>
            <person name="Tanaka S."/>
            <person name="Hara Y."/>
            <person name="Koshikawa S."/>
            <person name="Sagara H."/>
            <person name="Miura T."/>
            <person name="Yokobori S."/>
            <person name="Miyagawa K."/>
            <person name="Suzuki Y."/>
            <person name="Kubo T."/>
            <person name="Oyama M."/>
            <person name="Kohara Y."/>
            <person name="Fujiyama A."/>
            <person name="Arakawa K."/>
            <person name="Katayama T."/>
            <person name="Toyoda A."/>
            <person name="Kunieda T."/>
        </authorList>
    </citation>
    <scope>NUCLEOTIDE SEQUENCE [LARGE SCALE GENOMIC DNA]</scope>
    <source>
        <strain evidence="2 3">YOKOZUNA-1</strain>
    </source>
</reference>
<gene>
    <name evidence="2" type="primary">RvY_07514-1</name>
    <name evidence="2" type="synonym">RvY_07514.1</name>
    <name evidence="2" type="ORF">RvY_07514</name>
</gene>
<dbReference type="Proteomes" id="UP000186922">
    <property type="component" value="Unassembled WGS sequence"/>
</dbReference>
<dbReference type="InterPro" id="IPR002048">
    <property type="entry name" value="EF_hand_dom"/>
</dbReference>
<proteinExistence type="predicted"/>
<accession>A0A1D1V2G2</accession>
<dbReference type="SUPFAM" id="SSF47473">
    <property type="entry name" value="EF-hand"/>
    <property type="match status" value="1"/>
</dbReference>
<name>A0A1D1V2G2_RAMVA</name>
<dbReference type="AlphaFoldDB" id="A0A1D1V2G2"/>
<comment type="caution">
    <text evidence="2">The sequence shown here is derived from an EMBL/GenBank/DDBJ whole genome shotgun (WGS) entry which is preliminary data.</text>
</comment>
<organism evidence="2 3">
    <name type="scientific">Ramazzottius varieornatus</name>
    <name type="common">Water bear</name>
    <name type="synonym">Tardigrade</name>
    <dbReference type="NCBI Taxonomy" id="947166"/>
    <lineage>
        <taxon>Eukaryota</taxon>
        <taxon>Metazoa</taxon>
        <taxon>Ecdysozoa</taxon>
        <taxon>Tardigrada</taxon>
        <taxon>Eutardigrada</taxon>
        <taxon>Parachela</taxon>
        <taxon>Hypsibioidea</taxon>
        <taxon>Ramazzottiidae</taxon>
        <taxon>Ramazzottius</taxon>
    </lineage>
</organism>
<dbReference type="OrthoDB" id="5980302at2759"/>
<dbReference type="InterPro" id="IPR011992">
    <property type="entry name" value="EF-hand-dom_pair"/>
</dbReference>
<feature type="domain" description="EF-hand" evidence="1">
    <location>
        <begin position="57"/>
        <end position="92"/>
    </location>
</feature>